<accession>A0A1J1ILY7</accession>
<protein>
    <submittedName>
        <fullName evidence="1">CLUMA_CG014595, isoform A</fullName>
    </submittedName>
</protein>
<reference evidence="1" key="1">
    <citation type="submission" date="2015-04" db="EMBL/GenBank/DDBJ databases">
        <authorList>
            <person name="Syromyatnikov M.Y."/>
            <person name="Popov V.N."/>
        </authorList>
    </citation>
    <scope>NUCLEOTIDE SEQUENCE [LARGE SCALE GENOMIC DNA]</scope>
</reference>
<keyword evidence="2" id="KW-1185">Reference proteome</keyword>
<dbReference type="EMBL" id="CVRI01000055">
    <property type="protein sequence ID" value="CRL01176.1"/>
    <property type="molecule type" value="Genomic_DNA"/>
</dbReference>
<gene>
    <name evidence="1" type="ORF">CLUMA_CG014595</name>
</gene>
<proteinExistence type="predicted"/>
<evidence type="ECO:0000313" key="2">
    <source>
        <dbReference type="Proteomes" id="UP000183832"/>
    </source>
</evidence>
<sequence>MEGLLFNNVVERESKQLNIDLQEEYLKEASMKPEYDLCLTYIKLRQRIKYAIKAHSQFSPPTLGKFGSTDNMLVSKSKLKAIS</sequence>
<name>A0A1J1ILY7_9DIPT</name>
<dbReference type="Proteomes" id="UP000183832">
    <property type="component" value="Unassembled WGS sequence"/>
</dbReference>
<dbReference type="AlphaFoldDB" id="A0A1J1ILY7"/>
<organism evidence="1 2">
    <name type="scientific">Clunio marinus</name>
    <dbReference type="NCBI Taxonomy" id="568069"/>
    <lineage>
        <taxon>Eukaryota</taxon>
        <taxon>Metazoa</taxon>
        <taxon>Ecdysozoa</taxon>
        <taxon>Arthropoda</taxon>
        <taxon>Hexapoda</taxon>
        <taxon>Insecta</taxon>
        <taxon>Pterygota</taxon>
        <taxon>Neoptera</taxon>
        <taxon>Endopterygota</taxon>
        <taxon>Diptera</taxon>
        <taxon>Nematocera</taxon>
        <taxon>Chironomoidea</taxon>
        <taxon>Chironomidae</taxon>
        <taxon>Clunio</taxon>
    </lineage>
</organism>
<evidence type="ECO:0000313" key="1">
    <source>
        <dbReference type="EMBL" id="CRL01176.1"/>
    </source>
</evidence>